<sequence>MITNPTRQRSLRGHKPARPTPRSANTTDHQAVLAWRLTPRDRWIIRMLHEHRVLTAHQITALAFPSFRSGRQRMRELYLWGVVDRFQPFVTLGTAPMHYVLAPAGAAVLAAEDGLDVKELGYRHDRAFGVAHSLRLAHTVGVAEWFTALVDRARHDPARERIRLVAWWSETRCARHFGDLTRPDAYGRWRTQGVEVEFFLEFDYGTEVLGKLAGKLDGYAALAAATGITTPVLVWLPTARREATARRVLHRAWRELDDPSLVPVATAAADLLNPDTAHPSPADEVWLPLHRAAGIGSRCALHRLLDAWPHLPAPTTDPDNGESVRELDMPLLMAPAPSPMPPSQPPATSRGPSTYKEVTPR</sequence>
<feature type="region of interest" description="Disordered" evidence="1">
    <location>
        <begin position="1"/>
        <end position="28"/>
    </location>
</feature>
<dbReference type="InterPro" id="IPR025855">
    <property type="entry name" value="Replic_Relax"/>
</dbReference>
<evidence type="ECO:0000256" key="1">
    <source>
        <dbReference type="SAM" id="MobiDB-lite"/>
    </source>
</evidence>
<comment type="caution">
    <text evidence="2">The sequence shown here is derived from an EMBL/GenBank/DDBJ whole genome shotgun (WGS) entry which is preliminary data.</text>
</comment>
<proteinExistence type="predicted"/>
<evidence type="ECO:0000313" key="3">
    <source>
        <dbReference type="Proteomes" id="UP000734823"/>
    </source>
</evidence>
<evidence type="ECO:0000313" key="2">
    <source>
        <dbReference type="EMBL" id="MBC6451695.1"/>
    </source>
</evidence>
<organism evidence="2 3">
    <name type="scientific">Actinokineospora xionganensis</name>
    <dbReference type="NCBI Taxonomy" id="2684470"/>
    <lineage>
        <taxon>Bacteria</taxon>
        <taxon>Bacillati</taxon>
        <taxon>Actinomycetota</taxon>
        <taxon>Actinomycetes</taxon>
        <taxon>Pseudonocardiales</taxon>
        <taxon>Pseudonocardiaceae</taxon>
        <taxon>Actinokineospora</taxon>
    </lineage>
</organism>
<name>A0ABR7LG67_9PSEU</name>
<reference evidence="2 3" key="1">
    <citation type="submission" date="2020-06" db="EMBL/GenBank/DDBJ databases">
        <title>Actinokineospora xiongansis sp. nov., isolated from soil of Baiyangdian.</title>
        <authorList>
            <person name="Zhang X."/>
        </authorList>
    </citation>
    <scope>NUCLEOTIDE SEQUENCE [LARGE SCALE GENOMIC DNA]</scope>
    <source>
        <strain evidence="2 3">HBU206404</strain>
    </source>
</reference>
<gene>
    <name evidence="2" type="ORF">GPZ80_31580</name>
</gene>
<feature type="region of interest" description="Disordered" evidence="1">
    <location>
        <begin position="311"/>
        <end position="361"/>
    </location>
</feature>
<protein>
    <submittedName>
        <fullName evidence="2">Replication-relaxation family protein</fullName>
    </submittedName>
</protein>
<feature type="compositionally biased region" description="Pro residues" evidence="1">
    <location>
        <begin position="336"/>
        <end position="345"/>
    </location>
</feature>
<keyword evidence="3" id="KW-1185">Reference proteome</keyword>
<accession>A0ABR7LG67</accession>
<dbReference type="RefSeq" id="WP_187224764.1">
    <property type="nucleotide sequence ID" value="NZ_JABVED010000039.1"/>
</dbReference>
<dbReference type="Proteomes" id="UP000734823">
    <property type="component" value="Unassembled WGS sequence"/>
</dbReference>
<dbReference type="Pfam" id="PF13814">
    <property type="entry name" value="Replic_Relax"/>
    <property type="match status" value="1"/>
</dbReference>
<dbReference type="EMBL" id="JABVED010000039">
    <property type="protein sequence ID" value="MBC6451695.1"/>
    <property type="molecule type" value="Genomic_DNA"/>
</dbReference>